<dbReference type="Pfam" id="PF03466">
    <property type="entry name" value="LysR_substrate"/>
    <property type="match status" value="1"/>
</dbReference>
<evidence type="ECO:0000313" key="6">
    <source>
        <dbReference type="EMBL" id="MBJ7639820.1"/>
    </source>
</evidence>
<feature type="domain" description="HTH lysR-type" evidence="5">
    <location>
        <begin position="1"/>
        <end position="57"/>
    </location>
</feature>
<organism evidence="6 7">
    <name type="scientific">Weissella confusa</name>
    <name type="common">Lactobacillus confusus</name>
    <dbReference type="NCBI Taxonomy" id="1583"/>
    <lineage>
        <taxon>Bacteria</taxon>
        <taxon>Bacillati</taxon>
        <taxon>Bacillota</taxon>
        <taxon>Bacilli</taxon>
        <taxon>Lactobacillales</taxon>
        <taxon>Lactobacillaceae</taxon>
        <taxon>Weissella</taxon>
    </lineage>
</organism>
<dbReference type="Pfam" id="PF00126">
    <property type="entry name" value="HTH_1"/>
    <property type="match status" value="1"/>
</dbReference>
<keyword evidence="4" id="KW-0804">Transcription</keyword>
<evidence type="ECO:0000256" key="3">
    <source>
        <dbReference type="ARBA" id="ARBA00023125"/>
    </source>
</evidence>
<evidence type="ECO:0000256" key="2">
    <source>
        <dbReference type="ARBA" id="ARBA00023015"/>
    </source>
</evidence>
<protein>
    <submittedName>
        <fullName evidence="6">LysR family transcriptional regulator</fullName>
    </submittedName>
</protein>
<dbReference type="SUPFAM" id="SSF46785">
    <property type="entry name" value="Winged helix' DNA-binding domain"/>
    <property type="match status" value="1"/>
</dbReference>
<dbReference type="Gene3D" id="1.10.10.10">
    <property type="entry name" value="Winged helix-like DNA-binding domain superfamily/Winged helix DNA-binding domain"/>
    <property type="match status" value="1"/>
</dbReference>
<dbReference type="PROSITE" id="PS50931">
    <property type="entry name" value="HTH_LYSR"/>
    <property type="match status" value="1"/>
</dbReference>
<comment type="similarity">
    <text evidence="1">Belongs to the LysR transcriptional regulatory family.</text>
</comment>
<keyword evidence="2" id="KW-0805">Transcription regulation</keyword>
<dbReference type="GO" id="GO:0003677">
    <property type="term" value="F:DNA binding"/>
    <property type="evidence" value="ECO:0007669"/>
    <property type="project" value="UniProtKB-KW"/>
</dbReference>
<sequence>MFQQLQYFIAVVETGNFTLAAEQSNISQSAISQQLKRLEEQLGVELIKREGRSFTVTPAGQYFYTHGKDLIREVDALVTRTQQVAKPNEAVLRVGYLQNFGSSAFLRAVSQFVKEYPQVDLKIYHGTHEHLYELLRDDKIDLAFNDQRRALSDDFINEKLVTTEMVVAIGLTALPQNINQVEISDLKDLKNVLVIDESQRDTEEVYYREILGVQSPFEVVGSHDEAEMVLASNRGYMLVSAKNQQAFNSDVTRLLKVTLNGRPIMQNYFAFWKNDNSGYFVETFAGLLKGHF</sequence>
<keyword evidence="3" id="KW-0238">DNA-binding</keyword>
<dbReference type="EMBL" id="JAAOCP010000017">
    <property type="protein sequence ID" value="MBJ7639820.1"/>
    <property type="molecule type" value="Genomic_DNA"/>
</dbReference>
<evidence type="ECO:0000259" key="5">
    <source>
        <dbReference type="PROSITE" id="PS50931"/>
    </source>
</evidence>
<keyword evidence="7" id="KW-1185">Reference proteome</keyword>
<dbReference type="InterPro" id="IPR005119">
    <property type="entry name" value="LysR_subst-bd"/>
</dbReference>
<dbReference type="PANTHER" id="PTHR30346">
    <property type="entry name" value="TRANSCRIPTIONAL DUAL REGULATOR HCAR-RELATED"/>
    <property type="match status" value="1"/>
</dbReference>
<reference evidence="6 7" key="1">
    <citation type="journal article" date="2021" name="Int. J. Food Microbiol.">
        <title>Safety demonstration of a microbial species for use in the food chain: Weissella confusa.</title>
        <authorList>
            <person name="Bourdichon F."/>
            <person name="Patrone V."/>
            <person name="Fontana A."/>
            <person name="Milani G."/>
            <person name="Morelli L."/>
        </authorList>
    </citation>
    <scope>NUCLEOTIDE SEQUENCE [LARGE SCALE GENOMIC DNA]</scope>
    <source>
        <strain evidence="6 7">CCUG 43002</strain>
    </source>
</reference>
<dbReference type="InterPro" id="IPR036388">
    <property type="entry name" value="WH-like_DNA-bd_sf"/>
</dbReference>
<comment type="caution">
    <text evidence="6">The sequence shown here is derived from an EMBL/GenBank/DDBJ whole genome shotgun (WGS) entry which is preliminary data.</text>
</comment>
<dbReference type="GO" id="GO:0003700">
    <property type="term" value="F:DNA-binding transcription factor activity"/>
    <property type="evidence" value="ECO:0007669"/>
    <property type="project" value="InterPro"/>
</dbReference>
<dbReference type="CDD" id="cd05466">
    <property type="entry name" value="PBP2_LTTR_substrate"/>
    <property type="match status" value="1"/>
</dbReference>
<name>A0AA40YSL5_WEICO</name>
<gene>
    <name evidence="6" type="ORF">HAU20_10600</name>
</gene>
<dbReference type="PRINTS" id="PR00039">
    <property type="entry name" value="HTHLYSR"/>
</dbReference>
<dbReference type="InterPro" id="IPR000847">
    <property type="entry name" value="LysR_HTH_N"/>
</dbReference>
<dbReference type="RefSeq" id="WP_199468306.1">
    <property type="nucleotide sequence ID" value="NZ_JAAOCP010000017.1"/>
</dbReference>
<dbReference type="GO" id="GO:0032993">
    <property type="term" value="C:protein-DNA complex"/>
    <property type="evidence" value="ECO:0007669"/>
    <property type="project" value="TreeGrafter"/>
</dbReference>
<dbReference type="Proteomes" id="UP000728106">
    <property type="component" value="Unassembled WGS sequence"/>
</dbReference>
<evidence type="ECO:0000256" key="4">
    <source>
        <dbReference type="ARBA" id="ARBA00023163"/>
    </source>
</evidence>
<dbReference type="AlphaFoldDB" id="A0AA40YSL5"/>
<dbReference type="FunFam" id="1.10.10.10:FF:000001">
    <property type="entry name" value="LysR family transcriptional regulator"/>
    <property type="match status" value="1"/>
</dbReference>
<evidence type="ECO:0000256" key="1">
    <source>
        <dbReference type="ARBA" id="ARBA00009437"/>
    </source>
</evidence>
<dbReference type="PANTHER" id="PTHR30346:SF28">
    <property type="entry name" value="HTH-TYPE TRANSCRIPTIONAL REGULATOR CYNR"/>
    <property type="match status" value="1"/>
</dbReference>
<evidence type="ECO:0000313" key="7">
    <source>
        <dbReference type="Proteomes" id="UP000728106"/>
    </source>
</evidence>
<accession>A0AA40YSL5</accession>
<dbReference type="Gene3D" id="3.40.190.290">
    <property type="match status" value="1"/>
</dbReference>
<proteinExistence type="inferred from homology"/>
<dbReference type="InterPro" id="IPR036390">
    <property type="entry name" value="WH_DNA-bd_sf"/>
</dbReference>
<dbReference type="SUPFAM" id="SSF53850">
    <property type="entry name" value="Periplasmic binding protein-like II"/>
    <property type="match status" value="1"/>
</dbReference>